<dbReference type="InterPro" id="IPR052929">
    <property type="entry name" value="RNase_H-like_EbsB-rel"/>
</dbReference>
<organism evidence="2 3">
    <name type="scientific">Linum trigynum</name>
    <dbReference type="NCBI Taxonomy" id="586398"/>
    <lineage>
        <taxon>Eukaryota</taxon>
        <taxon>Viridiplantae</taxon>
        <taxon>Streptophyta</taxon>
        <taxon>Embryophyta</taxon>
        <taxon>Tracheophyta</taxon>
        <taxon>Spermatophyta</taxon>
        <taxon>Magnoliopsida</taxon>
        <taxon>eudicotyledons</taxon>
        <taxon>Gunneridae</taxon>
        <taxon>Pentapetalae</taxon>
        <taxon>rosids</taxon>
        <taxon>fabids</taxon>
        <taxon>Malpighiales</taxon>
        <taxon>Linaceae</taxon>
        <taxon>Linum</taxon>
    </lineage>
</organism>
<dbReference type="Proteomes" id="UP001497516">
    <property type="component" value="Chromosome 7"/>
</dbReference>
<dbReference type="Gene3D" id="3.30.420.10">
    <property type="entry name" value="Ribonuclease H-like superfamily/Ribonuclease H"/>
    <property type="match status" value="1"/>
</dbReference>
<dbReference type="PANTHER" id="PTHR47074:SF11">
    <property type="entry name" value="REVERSE TRANSCRIPTASE-LIKE PROTEIN"/>
    <property type="match status" value="1"/>
</dbReference>
<protein>
    <recommendedName>
        <fullName evidence="1">RNase H type-1 domain-containing protein</fullName>
    </recommendedName>
</protein>
<sequence length="208" mass="23336">MNAIHQPHLLMAVVAGLWRIWKSRNWVVFEGKQFGILALLRQYYQQYQEWMRIPGERGHHLCRSSVSSDSTTVVQSITCRWDGATKAGSHAAGGIVINDLDGNILLVRGVQLPDTDDPLGAEMLVLREAELWCLELGFHAVCFQGDAKVIIDKINRRDVRDDRIGALLEEIILVFTCHSALSVRFVGRSNNRTAHLVAKKALACMSIF</sequence>
<dbReference type="InterPro" id="IPR036397">
    <property type="entry name" value="RNaseH_sf"/>
</dbReference>
<name>A0AAV2G0B9_9ROSI</name>
<dbReference type="Pfam" id="PF13456">
    <property type="entry name" value="RVT_3"/>
    <property type="match status" value="1"/>
</dbReference>
<evidence type="ECO:0000313" key="3">
    <source>
        <dbReference type="Proteomes" id="UP001497516"/>
    </source>
</evidence>
<dbReference type="InterPro" id="IPR044730">
    <property type="entry name" value="RNase_H-like_dom_plant"/>
</dbReference>
<keyword evidence="3" id="KW-1185">Reference proteome</keyword>
<dbReference type="GO" id="GO:0004523">
    <property type="term" value="F:RNA-DNA hybrid ribonuclease activity"/>
    <property type="evidence" value="ECO:0007669"/>
    <property type="project" value="InterPro"/>
</dbReference>
<proteinExistence type="predicted"/>
<dbReference type="CDD" id="cd06222">
    <property type="entry name" value="RNase_H_like"/>
    <property type="match status" value="1"/>
</dbReference>
<feature type="domain" description="RNase H type-1" evidence="1">
    <location>
        <begin position="82"/>
        <end position="201"/>
    </location>
</feature>
<evidence type="ECO:0000313" key="2">
    <source>
        <dbReference type="EMBL" id="CAL1404059.1"/>
    </source>
</evidence>
<dbReference type="AlphaFoldDB" id="A0AAV2G0B9"/>
<accession>A0AAV2G0B9</accession>
<gene>
    <name evidence="2" type="ORF">LTRI10_LOCUS43945</name>
</gene>
<reference evidence="2 3" key="1">
    <citation type="submission" date="2024-04" db="EMBL/GenBank/DDBJ databases">
        <authorList>
            <person name="Fracassetti M."/>
        </authorList>
    </citation>
    <scope>NUCLEOTIDE SEQUENCE [LARGE SCALE GENOMIC DNA]</scope>
</reference>
<dbReference type="GO" id="GO:0003676">
    <property type="term" value="F:nucleic acid binding"/>
    <property type="evidence" value="ECO:0007669"/>
    <property type="project" value="InterPro"/>
</dbReference>
<dbReference type="InterPro" id="IPR002156">
    <property type="entry name" value="RNaseH_domain"/>
</dbReference>
<dbReference type="EMBL" id="OZ034820">
    <property type="protein sequence ID" value="CAL1404059.1"/>
    <property type="molecule type" value="Genomic_DNA"/>
</dbReference>
<evidence type="ECO:0000259" key="1">
    <source>
        <dbReference type="Pfam" id="PF13456"/>
    </source>
</evidence>
<dbReference type="PANTHER" id="PTHR47074">
    <property type="entry name" value="BNAC02G40300D PROTEIN"/>
    <property type="match status" value="1"/>
</dbReference>